<name>A0A378IR67_9GAMM</name>
<dbReference type="PROSITE" id="PS51679">
    <property type="entry name" value="SAM_MT_C5"/>
    <property type="match status" value="1"/>
</dbReference>
<dbReference type="EMBL" id="UGNY01000001">
    <property type="protein sequence ID" value="STX37718.1"/>
    <property type="molecule type" value="Genomic_DNA"/>
</dbReference>
<dbReference type="InterPro" id="IPR029063">
    <property type="entry name" value="SAM-dependent_MTases_sf"/>
</dbReference>
<dbReference type="Gene3D" id="3.90.120.10">
    <property type="entry name" value="DNA Methylase, subunit A, domain 2"/>
    <property type="match status" value="1"/>
</dbReference>
<feature type="active site" evidence="7">
    <location>
        <position position="95"/>
    </location>
</feature>
<dbReference type="GO" id="GO:0003677">
    <property type="term" value="F:DNA binding"/>
    <property type="evidence" value="ECO:0007669"/>
    <property type="project" value="TreeGrafter"/>
</dbReference>
<dbReference type="CDD" id="cd00315">
    <property type="entry name" value="Cyt_C5_DNA_methylase"/>
    <property type="match status" value="1"/>
</dbReference>
<evidence type="ECO:0000256" key="8">
    <source>
        <dbReference type="RuleBase" id="RU000416"/>
    </source>
</evidence>
<evidence type="ECO:0000256" key="1">
    <source>
        <dbReference type="ARBA" id="ARBA00011975"/>
    </source>
</evidence>
<evidence type="ECO:0000256" key="4">
    <source>
        <dbReference type="ARBA" id="ARBA00022691"/>
    </source>
</evidence>
<evidence type="ECO:0000256" key="3">
    <source>
        <dbReference type="ARBA" id="ARBA00022679"/>
    </source>
</evidence>
<dbReference type="GO" id="GO:0032259">
    <property type="term" value="P:methylation"/>
    <property type="evidence" value="ECO:0007669"/>
    <property type="project" value="UniProtKB-KW"/>
</dbReference>
<dbReference type="EC" id="2.1.1.37" evidence="1"/>
<dbReference type="PROSITE" id="PS00095">
    <property type="entry name" value="C5_MTASE_2"/>
    <property type="match status" value="1"/>
</dbReference>
<dbReference type="NCBIfam" id="TIGR00675">
    <property type="entry name" value="dcm"/>
    <property type="match status" value="1"/>
</dbReference>
<proteinExistence type="inferred from homology"/>
<comment type="catalytic activity">
    <reaction evidence="6">
        <text>a 2'-deoxycytidine in DNA + S-adenosyl-L-methionine = a 5-methyl-2'-deoxycytidine in DNA + S-adenosyl-L-homocysteine + H(+)</text>
        <dbReference type="Rhea" id="RHEA:13681"/>
        <dbReference type="Rhea" id="RHEA-COMP:11369"/>
        <dbReference type="Rhea" id="RHEA-COMP:11370"/>
        <dbReference type="ChEBI" id="CHEBI:15378"/>
        <dbReference type="ChEBI" id="CHEBI:57856"/>
        <dbReference type="ChEBI" id="CHEBI:59789"/>
        <dbReference type="ChEBI" id="CHEBI:85452"/>
        <dbReference type="ChEBI" id="CHEBI:85454"/>
        <dbReference type="EC" id="2.1.1.37"/>
    </reaction>
</comment>
<dbReference type="InterPro" id="IPR001525">
    <property type="entry name" value="C5_MeTfrase"/>
</dbReference>
<accession>A0A378IR67</accession>
<dbReference type="Gene3D" id="3.40.50.150">
    <property type="entry name" value="Vaccinia Virus protein VP39"/>
    <property type="match status" value="1"/>
</dbReference>
<dbReference type="REBASE" id="382138">
    <property type="entry name" value="M.Lfe11978ORF895P"/>
</dbReference>
<evidence type="ECO:0000256" key="2">
    <source>
        <dbReference type="ARBA" id="ARBA00022603"/>
    </source>
</evidence>
<reference evidence="9 10" key="1">
    <citation type="submission" date="2018-06" db="EMBL/GenBank/DDBJ databases">
        <authorList>
            <consortium name="Pathogen Informatics"/>
            <person name="Doyle S."/>
        </authorList>
    </citation>
    <scope>NUCLEOTIDE SEQUENCE [LARGE SCALE GENOMIC DNA]</scope>
    <source>
        <strain evidence="9 10">NCTC11978</strain>
    </source>
</reference>
<comment type="similarity">
    <text evidence="7 8">Belongs to the class I-like SAM-binding methyltransferase superfamily. C5-methyltransferase family.</text>
</comment>
<dbReference type="InterPro" id="IPR031303">
    <property type="entry name" value="C5_meth_CS"/>
</dbReference>
<keyword evidence="4 7" id="KW-0949">S-adenosyl-L-methionine</keyword>
<dbReference type="InterPro" id="IPR050390">
    <property type="entry name" value="C5-Methyltransferase"/>
</dbReference>
<keyword evidence="5" id="KW-0680">Restriction system</keyword>
<keyword evidence="2 7" id="KW-0489">Methyltransferase</keyword>
<sequence>MKKMISKIENSSFPVISLFSGAMGLDLGLIEAGLKIIVSQDYDKWCAETIRKNGHHVVEGDIRQLLTKDPECDFLINSTQIKKNEIFAVVGGPPCQSFSTAGKRKGVEDERGMLYNEFISVVKKIKPRFFVMENVKGLASMSSNPNDKESMPLIHIILSKFKTMGYHTVYGVLDAVHYGTPQFRERLVIIGSRDNEKIFLPSPTHFHIHQSKNLRWRTLFDAIGDISDPGLYGKFTPTIEQYLKLVPEGGNWRSLPPELAKSAMGGAYESGGGKVGFYRRLSYSEPSPTLVTSPNQKATLLCHPHETRPLSVNEYARIQGFPDTWKFEGKVSDCYRQIGNAVPIPLGKAIGEMLLSVALGNSEIKVKRMRGTSVHDTMKKMSLALSGQLLFKTEDTCINSDP</sequence>
<dbReference type="AlphaFoldDB" id="A0A378IR67"/>
<evidence type="ECO:0000313" key="9">
    <source>
        <dbReference type="EMBL" id="STX37718.1"/>
    </source>
</evidence>
<dbReference type="PANTHER" id="PTHR10629">
    <property type="entry name" value="CYTOSINE-SPECIFIC METHYLTRANSFERASE"/>
    <property type="match status" value="1"/>
</dbReference>
<dbReference type="SUPFAM" id="SSF53335">
    <property type="entry name" value="S-adenosyl-L-methionine-dependent methyltransferases"/>
    <property type="match status" value="1"/>
</dbReference>
<dbReference type="GO" id="GO:0003886">
    <property type="term" value="F:DNA (cytosine-5-)-methyltransferase activity"/>
    <property type="evidence" value="ECO:0007669"/>
    <property type="project" value="UniProtKB-EC"/>
</dbReference>
<keyword evidence="3 7" id="KW-0808">Transferase</keyword>
<evidence type="ECO:0000256" key="7">
    <source>
        <dbReference type="PROSITE-ProRule" id="PRU01016"/>
    </source>
</evidence>
<dbReference type="PANTHER" id="PTHR10629:SF52">
    <property type="entry name" value="DNA (CYTOSINE-5)-METHYLTRANSFERASE 1"/>
    <property type="match status" value="1"/>
</dbReference>
<dbReference type="GO" id="GO:0009307">
    <property type="term" value="P:DNA restriction-modification system"/>
    <property type="evidence" value="ECO:0007669"/>
    <property type="project" value="UniProtKB-KW"/>
</dbReference>
<organism evidence="9 10">
    <name type="scientific">Legionella feeleii</name>
    <dbReference type="NCBI Taxonomy" id="453"/>
    <lineage>
        <taxon>Bacteria</taxon>
        <taxon>Pseudomonadati</taxon>
        <taxon>Pseudomonadota</taxon>
        <taxon>Gammaproteobacteria</taxon>
        <taxon>Legionellales</taxon>
        <taxon>Legionellaceae</taxon>
        <taxon>Legionella</taxon>
    </lineage>
</organism>
<protein>
    <recommendedName>
        <fullName evidence="1">DNA (cytosine-5-)-methyltransferase</fullName>
        <ecNumber evidence="1">2.1.1.37</ecNumber>
    </recommendedName>
</protein>
<dbReference type="GO" id="GO:0044027">
    <property type="term" value="P:negative regulation of gene expression via chromosomal CpG island methylation"/>
    <property type="evidence" value="ECO:0007669"/>
    <property type="project" value="TreeGrafter"/>
</dbReference>
<evidence type="ECO:0000256" key="6">
    <source>
        <dbReference type="ARBA" id="ARBA00047422"/>
    </source>
</evidence>
<dbReference type="Proteomes" id="UP000254033">
    <property type="component" value="Unassembled WGS sequence"/>
</dbReference>
<gene>
    <name evidence="9" type="primary">haeIIIM</name>
    <name evidence="9" type="ORF">NCTC11978_00895</name>
</gene>
<dbReference type="Pfam" id="PF00145">
    <property type="entry name" value="DNA_methylase"/>
    <property type="match status" value="1"/>
</dbReference>
<evidence type="ECO:0000313" key="10">
    <source>
        <dbReference type="Proteomes" id="UP000254033"/>
    </source>
</evidence>
<evidence type="ECO:0000256" key="5">
    <source>
        <dbReference type="ARBA" id="ARBA00022747"/>
    </source>
</evidence>
<dbReference type="PRINTS" id="PR00105">
    <property type="entry name" value="C5METTRFRASE"/>
</dbReference>